<evidence type="ECO:0000313" key="2">
    <source>
        <dbReference type="Proteomes" id="UP000236724"/>
    </source>
</evidence>
<gene>
    <name evidence="1" type="ORF">MBHS_00942</name>
</gene>
<protein>
    <submittedName>
        <fullName evidence="1">Uncharacterized protein</fullName>
    </submittedName>
</protein>
<keyword evidence="2" id="KW-1185">Reference proteome</keyword>
<dbReference type="EMBL" id="FMSV02000156">
    <property type="protein sequence ID" value="SEH05089.1"/>
    <property type="molecule type" value="Genomic_DNA"/>
</dbReference>
<proteinExistence type="predicted"/>
<sequence>MYVFFKLEQGRLFDRKILVLILMMFEMSLFKHLLRNIISILQISPKKFFFRNQQKILHT</sequence>
<dbReference type="AlphaFoldDB" id="A0A1H6F713"/>
<evidence type="ECO:0000313" key="1">
    <source>
        <dbReference type="EMBL" id="SEH05089.1"/>
    </source>
</evidence>
<organism evidence="1 2">
    <name type="scientific">Candidatus Venteria ishoeyi</name>
    <dbReference type="NCBI Taxonomy" id="1899563"/>
    <lineage>
        <taxon>Bacteria</taxon>
        <taxon>Pseudomonadati</taxon>
        <taxon>Pseudomonadota</taxon>
        <taxon>Gammaproteobacteria</taxon>
        <taxon>Thiotrichales</taxon>
        <taxon>Thiotrichaceae</taxon>
        <taxon>Venteria</taxon>
    </lineage>
</organism>
<name>A0A1H6F713_9GAMM</name>
<accession>A0A1H6F713</accession>
<dbReference type="Proteomes" id="UP000236724">
    <property type="component" value="Unassembled WGS sequence"/>
</dbReference>
<reference evidence="1 2" key="1">
    <citation type="submission" date="2016-10" db="EMBL/GenBank/DDBJ databases">
        <authorList>
            <person name="de Groot N.N."/>
        </authorList>
    </citation>
    <scope>NUCLEOTIDE SEQUENCE [LARGE SCALE GENOMIC DNA]</scope>
    <source>
        <strain evidence="1">MBHS1</strain>
    </source>
</reference>